<protein>
    <submittedName>
        <fullName evidence="1">Uncharacterized protein</fullName>
    </submittedName>
</protein>
<gene>
    <name evidence="1" type="ORF">SAMN05216462_2253</name>
</gene>
<sequence length="29" mass="3411">MEGDFPEKIIGKTPNIIFYSYLCTHDYNT</sequence>
<reference evidence="1 2" key="1">
    <citation type="submission" date="2016-10" db="EMBL/GenBank/DDBJ databases">
        <authorList>
            <person name="de Groot N.N."/>
        </authorList>
    </citation>
    <scope>NUCLEOTIDE SEQUENCE [LARGE SCALE GENOMIC DNA]</scope>
    <source>
        <strain evidence="1 2">D31d</strain>
    </source>
</reference>
<name>A0A1H4DE33_XYLRU</name>
<dbReference type="AlphaFoldDB" id="A0A1H4DE33"/>
<proteinExistence type="predicted"/>
<accession>A0A1H4DE33</accession>
<dbReference type="EMBL" id="FNRF01000004">
    <property type="protein sequence ID" value="SEA70669.1"/>
    <property type="molecule type" value="Genomic_DNA"/>
</dbReference>
<evidence type="ECO:0000313" key="2">
    <source>
        <dbReference type="Proteomes" id="UP000182257"/>
    </source>
</evidence>
<dbReference type="Proteomes" id="UP000182257">
    <property type="component" value="Unassembled WGS sequence"/>
</dbReference>
<organism evidence="1 2">
    <name type="scientific">Xylanibacter ruminicola</name>
    <name type="common">Prevotella ruminicola</name>
    <dbReference type="NCBI Taxonomy" id="839"/>
    <lineage>
        <taxon>Bacteria</taxon>
        <taxon>Pseudomonadati</taxon>
        <taxon>Bacteroidota</taxon>
        <taxon>Bacteroidia</taxon>
        <taxon>Bacteroidales</taxon>
        <taxon>Prevotellaceae</taxon>
        <taxon>Xylanibacter</taxon>
    </lineage>
</organism>
<evidence type="ECO:0000313" key="1">
    <source>
        <dbReference type="EMBL" id="SEA70669.1"/>
    </source>
</evidence>